<dbReference type="Proteomes" id="UP001196413">
    <property type="component" value="Unassembled WGS sequence"/>
</dbReference>
<feature type="domain" description="SCP" evidence="1">
    <location>
        <begin position="15"/>
        <end position="61"/>
    </location>
</feature>
<accession>A0AAD5MTL8</accession>
<organism evidence="2 3">
    <name type="scientific">Parelaphostrongylus tenuis</name>
    <name type="common">Meningeal worm</name>
    <dbReference type="NCBI Taxonomy" id="148309"/>
    <lineage>
        <taxon>Eukaryota</taxon>
        <taxon>Metazoa</taxon>
        <taxon>Ecdysozoa</taxon>
        <taxon>Nematoda</taxon>
        <taxon>Chromadorea</taxon>
        <taxon>Rhabditida</taxon>
        <taxon>Rhabditina</taxon>
        <taxon>Rhabditomorpha</taxon>
        <taxon>Strongyloidea</taxon>
        <taxon>Metastrongylidae</taxon>
        <taxon>Parelaphostrongylus</taxon>
    </lineage>
</organism>
<evidence type="ECO:0000313" key="3">
    <source>
        <dbReference type="Proteomes" id="UP001196413"/>
    </source>
</evidence>
<keyword evidence="3" id="KW-1185">Reference proteome</keyword>
<dbReference type="AlphaFoldDB" id="A0AAD5MTL8"/>
<dbReference type="EMBL" id="JAHQIW010001866">
    <property type="protein sequence ID" value="KAJ1353836.1"/>
    <property type="molecule type" value="Genomic_DNA"/>
</dbReference>
<reference evidence="2" key="1">
    <citation type="submission" date="2021-06" db="EMBL/GenBank/DDBJ databases">
        <title>Parelaphostrongylus tenuis whole genome reference sequence.</title>
        <authorList>
            <person name="Garwood T.J."/>
            <person name="Larsen P.A."/>
            <person name="Fountain-Jones N.M."/>
            <person name="Garbe J.R."/>
            <person name="Macchietto M.G."/>
            <person name="Kania S.A."/>
            <person name="Gerhold R.W."/>
            <person name="Richards J.E."/>
            <person name="Wolf T.M."/>
        </authorList>
    </citation>
    <scope>NUCLEOTIDE SEQUENCE</scope>
    <source>
        <strain evidence="2">MNPRO001-30</strain>
        <tissue evidence="2">Meninges</tissue>
    </source>
</reference>
<comment type="caution">
    <text evidence="2">The sequence shown here is derived from an EMBL/GenBank/DDBJ whole genome shotgun (WGS) entry which is preliminary data.</text>
</comment>
<name>A0AAD5MTL8_PARTN</name>
<dbReference type="InterPro" id="IPR014044">
    <property type="entry name" value="CAP_dom"/>
</dbReference>
<sequence>MSMMNDTNRTAALIAINSLRARAVLGQLGNLPRGTHMNRLAWNCSLEEIAQRIVNGCVLFQTRGQAMDSIA</sequence>
<gene>
    <name evidence="2" type="ORF">KIN20_010597</name>
</gene>
<dbReference type="Gene3D" id="3.40.33.10">
    <property type="entry name" value="CAP"/>
    <property type="match status" value="1"/>
</dbReference>
<protein>
    <recommendedName>
        <fullName evidence="1">SCP domain-containing protein</fullName>
    </recommendedName>
</protein>
<proteinExistence type="predicted"/>
<evidence type="ECO:0000259" key="1">
    <source>
        <dbReference type="Pfam" id="PF00188"/>
    </source>
</evidence>
<evidence type="ECO:0000313" key="2">
    <source>
        <dbReference type="EMBL" id="KAJ1353836.1"/>
    </source>
</evidence>
<dbReference type="SUPFAM" id="SSF55797">
    <property type="entry name" value="PR-1-like"/>
    <property type="match status" value="1"/>
</dbReference>
<dbReference type="InterPro" id="IPR035940">
    <property type="entry name" value="CAP_sf"/>
</dbReference>
<dbReference type="Pfam" id="PF00188">
    <property type="entry name" value="CAP"/>
    <property type="match status" value="1"/>
</dbReference>